<dbReference type="InterPro" id="IPR003593">
    <property type="entry name" value="AAA+_ATPase"/>
</dbReference>
<keyword evidence="3" id="KW-0547">Nucleotide-binding</keyword>
<dbReference type="EMBL" id="CP165628">
    <property type="protein sequence ID" value="XDU74612.1"/>
    <property type="molecule type" value="Genomic_DNA"/>
</dbReference>
<dbReference type="PANTHER" id="PTHR42788:SF2">
    <property type="entry name" value="ABC TRANSPORTER ATP-BINDING PROTEIN"/>
    <property type="match status" value="1"/>
</dbReference>
<evidence type="ECO:0000256" key="3">
    <source>
        <dbReference type="ARBA" id="ARBA00022741"/>
    </source>
</evidence>
<dbReference type="GO" id="GO:0016887">
    <property type="term" value="F:ATP hydrolysis activity"/>
    <property type="evidence" value="ECO:0007669"/>
    <property type="project" value="InterPro"/>
</dbReference>
<evidence type="ECO:0000256" key="2">
    <source>
        <dbReference type="ARBA" id="ARBA00022448"/>
    </source>
</evidence>
<proteinExistence type="inferred from homology"/>
<reference evidence="6" key="1">
    <citation type="submission" date="2024-07" db="EMBL/GenBank/DDBJ databases">
        <authorList>
            <person name="Biller S.J."/>
        </authorList>
    </citation>
    <scope>NUCLEOTIDE SEQUENCE</scope>
    <source>
        <strain evidence="6">WC2420</strain>
    </source>
</reference>
<evidence type="ECO:0000259" key="5">
    <source>
        <dbReference type="PROSITE" id="PS50893"/>
    </source>
</evidence>
<gene>
    <name evidence="6" type="ORF">AB3G37_11260</name>
</gene>
<dbReference type="InterPro" id="IPR027417">
    <property type="entry name" value="P-loop_NTPase"/>
</dbReference>
<dbReference type="AlphaFoldDB" id="A0AB39VWT0"/>
<dbReference type="InterPro" id="IPR050166">
    <property type="entry name" value="ABC_transporter_ATP-bind"/>
</dbReference>
<keyword evidence="4 6" id="KW-0067">ATP-binding</keyword>
<dbReference type="PROSITE" id="PS50893">
    <property type="entry name" value="ABC_TRANSPORTER_2"/>
    <property type="match status" value="1"/>
</dbReference>
<evidence type="ECO:0000313" key="6">
    <source>
        <dbReference type="EMBL" id="XDU74612.1"/>
    </source>
</evidence>
<accession>A0AB39VWT0</accession>
<dbReference type="GO" id="GO:0005524">
    <property type="term" value="F:ATP binding"/>
    <property type="evidence" value="ECO:0007669"/>
    <property type="project" value="UniProtKB-KW"/>
</dbReference>
<name>A0AB39VWT0_9GAMM</name>
<evidence type="ECO:0000256" key="1">
    <source>
        <dbReference type="ARBA" id="ARBA00005417"/>
    </source>
</evidence>
<dbReference type="PANTHER" id="PTHR42788">
    <property type="entry name" value="TAURINE IMPORT ATP-BINDING PROTEIN-RELATED"/>
    <property type="match status" value="1"/>
</dbReference>
<dbReference type="InterPro" id="IPR003439">
    <property type="entry name" value="ABC_transporter-like_ATP-bd"/>
</dbReference>
<dbReference type="RefSeq" id="WP_369790743.1">
    <property type="nucleotide sequence ID" value="NZ_CP165628.1"/>
</dbReference>
<sequence>MSYPKLSLQNVTRRFGSMTALAPTDLLVQEGEFVCVVGPSGCGKSTLFNLISGVLKPDSGTILIDNQDVTGSSGHVGYMLQKDLLLPWMTVIDNIVLGAILKGGASKAQRAAGVALAKRYGLGEFINHYPAALSGGMRQRVALMRTLAMQHEIMLLDEPFGALDSQTRLSMQQWLLTVWSEQKRTVIFVTHDIDEAVFLADRVVVMSPRPGRIREILTVDIPRPRPLSCLTSPEFTALKRKILDLVFLQDSSSEHHDTQESLAHGS</sequence>
<comment type="similarity">
    <text evidence="1">Belongs to the ABC transporter superfamily.</text>
</comment>
<evidence type="ECO:0000256" key="4">
    <source>
        <dbReference type="ARBA" id="ARBA00022840"/>
    </source>
</evidence>
<dbReference type="SMART" id="SM00382">
    <property type="entry name" value="AAA"/>
    <property type="match status" value="1"/>
</dbReference>
<protein>
    <submittedName>
        <fullName evidence="6">ABC transporter ATP-binding protein</fullName>
    </submittedName>
</protein>
<organism evidence="6">
    <name type="scientific">Rouxiella sp. WC2420</name>
    <dbReference type="NCBI Taxonomy" id="3234145"/>
    <lineage>
        <taxon>Bacteria</taxon>
        <taxon>Pseudomonadati</taxon>
        <taxon>Pseudomonadota</taxon>
        <taxon>Gammaproteobacteria</taxon>
        <taxon>Enterobacterales</taxon>
        <taxon>Yersiniaceae</taxon>
        <taxon>Rouxiella</taxon>
    </lineage>
</organism>
<feature type="domain" description="ABC transporter" evidence="5">
    <location>
        <begin position="6"/>
        <end position="235"/>
    </location>
</feature>
<dbReference type="CDD" id="cd03293">
    <property type="entry name" value="ABC_NrtD_SsuB_transporters"/>
    <property type="match status" value="1"/>
</dbReference>
<dbReference type="Pfam" id="PF00005">
    <property type="entry name" value="ABC_tran"/>
    <property type="match status" value="1"/>
</dbReference>
<dbReference type="SUPFAM" id="SSF52540">
    <property type="entry name" value="P-loop containing nucleoside triphosphate hydrolases"/>
    <property type="match status" value="1"/>
</dbReference>
<dbReference type="Gene3D" id="3.40.50.300">
    <property type="entry name" value="P-loop containing nucleotide triphosphate hydrolases"/>
    <property type="match status" value="1"/>
</dbReference>
<keyword evidence="2" id="KW-0813">Transport</keyword>